<dbReference type="Proteomes" id="UP000515498">
    <property type="component" value="Chromosome"/>
</dbReference>
<dbReference type="EMBL" id="CP059894">
    <property type="protein sequence ID" value="QNJ96196.1"/>
    <property type="molecule type" value="Genomic_DNA"/>
</dbReference>
<reference evidence="1 2" key="1">
    <citation type="submission" date="2020-07" db="EMBL/GenBank/DDBJ databases">
        <title>Draft genome sequence of four isobutane-metabolizing strains capable of cometabolically degrading diverse ether contaminants.</title>
        <authorList>
            <person name="Chen W."/>
            <person name="Faulkner N."/>
            <person name="Smith C."/>
            <person name="Hyman M."/>
        </authorList>
    </citation>
    <scope>NUCLEOTIDE SEQUENCE [LARGE SCALE GENOMIC DNA]</scope>
    <source>
        <strain evidence="1 2">2A</strain>
    </source>
</reference>
<dbReference type="AlphaFoldDB" id="A0A7G8PPD0"/>
<name>A0A7G8PPD0_9MYCO</name>
<organism evidence="1 2">
    <name type="scientific">Mycolicibacterium fluoranthenivorans</name>
    <dbReference type="NCBI Taxonomy" id="258505"/>
    <lineage>
        <taxon>Bacteria</taxon>
        <taxon>Bacillati</taxon>
        <taxon>Actinomycetota</taxon>
        <taxon>Actinomycetes</taxon>
        <taxon>Mycobacteriales</taxon>
        <taxon>Mycobacteriaceae</taxon>
        <taxon>Mycolicibacterium</taxon>
    </lineage>
</organism>
<evidence type="ECO:0000313" key="2">
    <source>
        <dbReference type="Proteomes" id="UP000515498"/>
    </source>
</evidence>
<sequence>MSERVFADRAPQRADNTVAYIDQASYVGLRALGRGPVIQFTWIYERGVDLDGLRRLCRNLGQTILGRRLERSPLPFGRHRWVAAPPPSDIEVMAVERTRESIWEWVSARADKPVDPETGPAWHLAVQPLTGGGDAVSLAVSHTVSDAGGIIMSIAEALDGTARDLGYPPPRSRSLPTALRQDLGTTLSTLRRVPSAVIGAARIAREQKDELTDSAKAVQPVRPHVADSVTVPTLAVNVDLAEFDAVASALGGTRNVLFAAVAARLGQLIGRVDGAGRAMLSFPVSERSEGDTTGNALNTITVLVDPATVLDDLRGLRAEMKRALVTMGERRDALMAPLPLTPFIPKFAVRRLEKMVLKVGGPIGCSNLGDLPDQLNRPDGTHADYFDARLVEPGVTAADFASRGGLLWLAVAFLHGRMSLNIRSWSVDGPNSVAGLSEAVIGAFAEFGLSAVIEH</sequence>
<gene>
    <name evidence="1" type="ORF">HZU40_18135</name>
</gene>
<evidence type="ECO:0000313" key="1">
    <source>
        <dbReference type="EMBL" id="QNJ96196.1"/>
    </source>
</evidence>
<proteinExistence type="predicted"/>
<dbReference type="SUPFAM" id="SSF52777">
    <property type="entry name" value="CoA-dependent acyltransferases"/>
    <property type="match status" value="1"/>
</dbReference>
<evidence type="ECO:0008006" key="3">
    <source>
        <dbReference type="Google" id="ProtNLM"/>
    </source>
</evidence>
<protein>
    <recommendedName>
        <fullName evidence="3">Diacylglycerol O-acyltransferase</fullName>
    </recommendedName>
</protein>
<dbReference type="KEGG" id="mflu:HZU40_18135"/>
<accession>A0A7G8PPD0</accession>